<organism evidence="2 3">
    <name type="scientific">Smittium angustum</name>
    <dbReference type="NCBI Taxonomy" id="133377"/>
    <lineage>
        <taxon>Eukaryota</taxon>
        <taxon>Fungi</taxon>
        <taxon>Fungi incertae sedis</taxon>
        <taxon>Zoopagomycota</taxon>
        <taxon>Kickxellomycotina</taxon>
        <taxon>Harpellomycetes</taxon>
        <taxon>Harpellales</taxon>
        <taxon>Legeriomycetaceae</taxon>
        <taxon>Smittium</taxon>
    </lineage>
</organism>
<name>A0A2U1J2H0_SMIAN</name>
<dbReference type="Proteomes" id="UP000245591">
    <property type="component" value="Unassembled WGS sequence"/>
</dbReference>
<comment type="caution">
    <text evidence="2">The sequence shown here is derived from an EMBL/GenBank/DDBJ whole genome shotgun (WGS) entry which is preliminary data.</text>
</comment>
<sequence length="1047" mass="118928">MDGITGSNGNNINIYTNTCRNKNPYQNGSNLSASNTAKSPKTKNIIQVDKVLESSIERSSINQQTSSNVSQRRTSLRRPTSIIQNTQELDTDNEPLAELQKRITRQKSISKPTSSNYHVGFIHEENENNECFGRCSGTDSICGQRLSPDSRAKRMFRAGMFMCYIPAIRNTSKDKEYEIKEKIVETIKPKSIITYWKNSRQESAKRKALQGMLKIKNENLVQLKTIAECFESETTLNELVSKLESTQSENMSHIVANSYSAGSEYVRVIGSSYGGKSAKYVYKIHQNQGKVLHSIYKLLQIRIKSSLWANRNFKEYLPDVGIFKKGNTVYNEKILYAAQSVISGFTIKGISTTGKNIKTSAIEMCKVLELLRKTLFILGKTLISFSVDPTKPIPINQTNLGILKTQQNNLSLTNITKEINEITPESMDSTTSCSNGIKGVSLWNVLCSYTNSGGMEKSNELVTKSKDGSNHLELKNLINGLEEIALQLLISFDKAWIKFEQEISFTYFSEGTENTCVFGNRIQQWDSVINPRIYNMKTGTNNKYHSIGSRRNSDVLDFGLNIDFDSNSSDSDSSLNVFGIVRNTSLNFDQIMGNMNFTAKRKNPNSEESAFMVVLLSEAWIFSVKNNVLDTEKLSEMDIDAIVSLPRVSVVLEIFNSITEYLDLILEKLDSIDIAKKKVFLVEGKTSILQSENVSFNQYSKTNPKMNQTYETRNNTTELNRECNTTKKNCVSLMKYIKQQLRNKSLKIEKLWWFYEFKQSINNIKNDIVEGSVNHFIEKHLNKVEFSDGKEVIRMYKEVLRDYFIQVCKAIVSNSNGINESSYCGDVDKKDEGVFKTNTSDNRLNERYKSNTAEFFNLTRNEKFKTECHDLKNIGMDTYIENKSLENSTNSKTGLETKSTDIISNNSITGGSEIQTPQLLYNIEPNFANKEESNESIVSATSVNLMVFGRLDSRKSIWYRDVKKSFKSFKLVKSKSAGCVDKVGNDYFSHLKVEEKETRDIEYIIDRKEIQTMFINVCKVADQLQTGRCAKPFRGVLQSVHKMNTSI</sequence>
<proteinExistence type="predicted"/>
<keyword evidence="3" id="KW-1185">Reference proteome</keyword>
<dbReference type="AlphaFoldDB" id="A0A2U1J2H0"/>
<protein>
    <submittedName>
        <fullName evidence="2">Uncharacterized protein</fullName>
    </submittedName>
</protein>
<reference evidence="2 3" key="1">
    <citation type="journal article" date="2018" name="MBio">
        <title>Comparative Genomics Reveals the Core Gene Toolbox for the Fungus-Insect Symbiosis.</title>
        <authorList>
            <person name="Wang Y."/>
            <person name="Stata M."/>
            <person name="Wang W."/>
            <person name="Stajich J.E."/>
            <person name="White M.M."/>
            <person name="Moncalvo J.M."/>
        </authorList>
    </citation>
    <scope>NUCLEOTIDE SEQUENCE [LARGE SCALE GENOMIC DNA]</scope>
    <source>
        <strain evidence="2 3">AUS-126-30</strain>
    </source>
</reference>
<dbReference type="EMBL" id="MBFU01000453">
    <property type="protein sequence ID" value="PVZ99260.1"/>
    <property type="molecule type" value="Genomic_DNA"/>
</dbReference>
<evidence type="ECO:0000313" key="2">
    <source>
        <dbReference type="EMBL" id="PVZ99260.1"/>
    </source>
</evidence>
<gene>
    <name evidence="2" type="ORF">BB558_004722</name>
</gene>
<evidence type="ECO:0000313" key="3">
    <source>
        <dbReference type="Proteomes" id="UP000245591"/>
    </source>
</evidence>
<evidence type="ECO:0000256" key="1">
    <source>
        <dbReference type="SAM" id="MobiDB-lite"/>
    </source>
</evidence>
<accession>A0A2U1J2H0</accession>
<feature type="region of interest" description="Disordered" evidence="1">
    <location>
        <begin position="57"/>
        <end position="77"/>
    </location>
</feature>